<protein>
    <submittedName>
        <fullName evidence="1">Unnamed protein product</fullName>
    </submittedName>
</protein>
<dbReference type="EMBL" id="BSXW01000400">
    <property type="protein sequence ID" value="GMF21218.1"/>
    <property type="molecule type" value="Genomic_DNA"/>
</dbReference>
<sequence length="365" mass="39845">MKVLGVLLGVRAPVIPITIDGRLTILDLCDPIQENAGGRLDGIIASLLRMYAPRREDIALLPTGELDFEIQIGGLPAQAVSLFQNARPLASTEKIQDVLESVVDGGPVCMLAYVPFWQLRQHMGIDDTLIGNLEPYQSVANRLKDSPEVECLEAKLVENAATSYDLVREGRMPFVMLQSSSEQSRNSISLDMVVLAAYVLASRDGGFGGLRFASFMGVLLYELGVVSERDGMQLPSEFVNTSDVVIPFLSPPNDRFDIRVGSGFLSAEFNCEFDLLELGEVIERIPFPDESSVHLIVTETTTGSVSTSAASMYGGRFNVCCYGISKGSGLSRLTTWHREGSDHAISKVVRDEKFMIVVKVEARCA</sequence>
<comment type="caution">
    <text evidence="1">The sequence shown here is derived from an EMBL/GenBank/DDBJ whole genome shotgun (WGS) entry which is preliminary data.</text>
</comment>
<dbReference type="AlphaFoldDB" id="A0A9W6TS88"/>
<organism evidence="1 2">
    <name type="scientific">Phytophthora lilii</name>
    <dbReference type="NCBI Taxonomy" id="2077276"/>
    <lineage>
        <taxon>Eukaryota</taxon>
        <taxon>Sar</taxon>
        <taxon>Stramenopiles</taxon>
        <taxon>Oomycota</taxon>
        <taxon>Peronosporomycetes</taxon>
        <taxon>Peronosporales</taxon>
        <taxon>Peronosporaceae</taxon>
        <taxon>Phytophthora</taxon>
    </lineage>
</organism>
<proteinExistence type="predicted"/>
<dbReference type="OrthoDB" id="123540at2759"/>
<name>A0A9W6TS88_9STRA</name>
<keyword evidence="2" id="KW-1185">Reference proteome</keyword>
<accession>A0A9W6TS88</accession>
<reference evidence="1" key="1">
    <citation type="submission" date="2023-04" db="EMBL/GenBank/DDBJ databases">
        <title>Phytophthora lilii NBRC 32176.</title>
        <authorList>
            <person name="Ichikawa N."/>
            <person name="Sato H."/>
            <person name="Tonouchi N."/>
        </authorList>
    </citation>
    <scope>NUCLEOTIDE SEQUENCE</scope>
    <source>
        <strain evidence="1">NBRC 32176</strain>
    </source>
</reference>
<evidence type="ECO:0000313" key="1">
    <source>
        <dbReference type="EMBL" id="GMF21218.1"/>
    </source>
</evidence>
<gene>
    <name evidence="1" type="ORF">Plil01_000836000</name>
</gene>
<dbReference type="Proteomes" id="UP001165083">
    <property type="component" value="Unassembled WGS sequence"/>
</dbReference>
<evidence type="ECO:0000313" key="2">
    <source>
        <dbReference type="Proteomes" id="UP001165083"/>
    </source>
</evidence>